<evidence type="ECO:0000256" key="1">
    <source>
        <dbReference type="SAM" id="MobiDB-lite"/>
    </source>
</evidence>
<feature type="signal peptide" evidence="2">
    <location>
        <begin position="1"/>
        <end position="22"/>
    </location>
</feature>
<dbReference type="Proteomes" id="UP000536835">
    <property type="component" value="Unassembled WGS sequence"/>
</dbReference>
<feature type="region of interest" description="Disordered" evidence="1">
    <location>
        <begin position="70"/>
        <end position="102"/>
    </location>
</feature>
<evidence type="ECO:0000313" key="4">
    <source>
        <dbReference type="Proteomes" id="UP000536835"/>
    </source>
</evidence>
<proteinExistence type="predicted"/>
<evidence type="ECO:0000256" key="2">
    <source>
        <dbReference type="SAM" id="SignalP"/>
    </source>
</evidence>
<organism evidence="3 4">
    <name type="scientific">Parvularcula mediterranea</name>
    <dbReference type="NCBI Taxonomy" id="2732508"/>
    <lineage>
        <taxon>Bacteria</taxon>
        <taxon>Pseudomonadati</taxon>
        <taxon>Pseudomonadota</taxon>
        <taxon>Alphaproteobacteria</taxon>
        <taxon>Parvularculales</taxon>
        <taxon>Parvularculaceae</taxon>
        <taxon>Parvularcula</taxon>
    </lineage>
</organism>
<evidence type="ECO:0000313" key="3">
    <source>
        <dbReference type="EMBL" id="NNU16654.1"/>
    </source>
</evidence>
<gene>
    <name evidence="3" type="ORF">HK107_10010</name>
</gene>
<dbReference type="AlphaFoldDB" id="A0A7Y3RMC5"/>
<dbReference type="EMBL" id="JABFCX010000003">
    <property type="protein sequence ID" value="NNU16654.1"/>
    <property type="molecule type" value="Genomic_DNA"/>
</dbReference>
<dbReference type="RefSeq" id="WP_173199320.1">
    <property type="nucleotide sequence ID" value="NZ_JABFCX010000003.1"/>
</dbReference>
<dbReference type="Pfam" id="PF04338">
    <property type="entry name" value="DUF481"/>
    <property type="match status" value="1"/>
</dbReference>
<dbReference type="InterPro" id="IPR007433">
    <property type="entry name" value="DUF481"/>
</dbReference>
<sequence>MRNALIGSAAALTFFAGGAAFADEAYLAKARATLEAAAETGDAYVVQSVLDAFVTARPDLTDELTAIAQGTPARPEKAAPEAAPAPAPAPAEPLPAAAQEVPAPAREGFWQGWSGSATSGFEVDTGNTEEVELDLSLDLTRGFGKWEVDTLAQANFGDVSDVRVEEQYRGRIDLRREFTPKWSLANFAEIERDLFSGFDYRATIGFGPSYKIFNRDTLKWRVSAGPGVRFDKPAPTDADVETNGIMALESRYRQSFVSNKFRIGNDLTGSFGEAQVYTILSFGEVDLNSRLSARASYQIEIESDAPPTASASDTTTLLSLVYKIGSLDE</sequence>
<comment type="caution">
    <text evidence="3">The sequence shown here is derived from an EMBL/GenBank/DDBJ whole genome shotgun (WGS) entry which is preliminary data.</text>
</comment>
<keyword evidence="4" id="KW-1185">Reference proteome</keyword>
<keyword evidence="2" id="KW-0732">Signal</keyword>
<accession>A0A7Y3RMC5</accession>
<name>A0A7Y3RMC5_9PROT</name>
<feature type="chain" id="PRO_5031230270" evidence="2">
    <location>
        <begin position="23"/>
        <end position="329"/>
    </location>
</feature>
<feature type="compositionally biased region" description="Pro residues" evidence="1">
    <location>
        <begin position="83"/>
        <end position="93"/>
    </location>
</feature>
<protein>
    <submittedName>
        <fullName evidence="3">DUF481 domain-containing protein</fullName>
    </submittedName>
</protein>
<reference evidence="3 4" key="1">
    <citation type="submission" date="2020-05" db="EMBL/GenBank/DDBJ databases">
        <title>Parvularcula mediterraneae sp. nov., isolated from polypropylene straw from shallow seawater of the seashore of Laganas in Zakynthos island, Greece.</title>
        <authorList>
            <person name="Szabo I."/>
            <person name="Al-Omari J."/>
            <person name="Rado J."/>
            <person name="Szerdahelyi G.S."/>
        </authorList>
    </citation>
    <scope>NUCLEOTIDE SEQUENCE [LARGE SCALE GENOMIC DNA]</scope>
    <source>
        <strain evidence="3 4">ZS-1/3</strain>
    </source>
</reference>